<keyword evidence="4" id="KW-1185">Reference proteome</keyword>
<dbReference type="InterPro" id="IPR029062">
    <property type="entry name" value="Class_I_gatase-like"/>
</dbReference>
<dbReference type="SUPFAM" id="SSF52317">
    <property type="entry name" value="Class I glutamine amidotransferase-like"/>
    <property type="match status" value="1"/>
</dbReference>
<organism evidence="3 4">
    <name type="scientific">Saccharothrix espanaensis (strain ATCC 51144 / DSM 44229 / JCM 9112 / NBRC 15066 / NRRL 15764)</name>
    <dbReference type="NCBI Taxonomy" id="1179773"/>
    <lineage>
        <taxon>Bacteria</taxon>
        <taxon>Bacillati</taxon>
        <taxon>Actinomycetota</taxon>
        <taxon>Actinomycetes</taxon>
        <taxon>Pseudonocardiales</taxon>
        <taxon>Pseudonocardiaceae</taxon>
        <taxon>Saccharothrix</taxon>
    </lineage>
</organism>
<feature type="chain" id="PRO_5038914598" description="DJ-1/PfpI domain-containing protein" evidence="1">
    <location>
        <begin position="26"/>
        <end position="259"/>
    </location>
</feature>
<dbReference type="Proteomes" id="UP000006281">
    <property type="component" value="Chromosome"/>
</dbReference>
<dbReference type="OrthoDB" id="4265717at2"/>
<dbReference type="KEGG" id="sesp:BN6_35530"/>
<dbReference type="PATRIC" id="fig|1179773.3.peg.3554"/>
<dbReference type="GO" id="GO:0006355">
    <property type="term" value="P:regulation of DNA-templated transcription"/>
    <property type="evidence" value="ECO:0007669"/>
    <property type="project" value="TreeGrafter"/>
</dbReference>
<dbReference type="PANTHER" id="PTHR43130:SF2">
    <property type="entry name" value="DJ-1_PFPI DOMAIN-CONTAINING PROTEIN"/>
    <property type="match status" value="1"/>
</dbReference>
<protein>
    <recommendedName>
        <fullName evidence="2">DJ-1/PfpI domain-containing protein</fullName>
    </recommendedName>
</protein>
<dbReference type="EMBL" id="HE804045">
    <property type="protein sequence ID" value="CCH30851.1"/>
    <property type="molecule type" value="Genomic_DNA"/>
</dbReference>
<evidence type="ECO:0000313" key="3">
    <source>
        <dbReference type="EMBL" id="CCH30851.1"/>
    </source>
</evidence>
<gene>
    <name evidence="3" type="ordered locus">BN6_35530</name>
</gene>
<sequence>MRGRRQVLRAAVAGAVAAGATAVTAGTGTAGAAAGSGAGERGGRARRRIGILLYDRMTLLDAVGPAEVLSRLPDTSVSLIGRRRGEVRGDTGHGALVADLRTEDVDRLDVLLVPGGSGAGATAVVRHEPTMRWIRHIDARTTWTTSVCTGSLILAHAGLLRGREATTYWSAKDLLAPHGAVYVPRRWVRSGKYVTAAGVSAGIDMGLWLTAALTDDTTAQAVQLALEYDPQPPFDTGSPDKAGPELQRLALELVARSQR</sequence>
<dbReference type="HOGENOM" id="CLU_000445_44_1_11"/>
<evidence type="ECO:0000256" key="1">
    <source>
        <dbReference type="SAM" id="SignalP"/>
    </source>
</evidence>
<dbReference type="CDD" id="cd03139">
    <property type="entry name" value="GATase1_PfpI_2"/>
    <property type="match status" value="1"/>
</dbReference>
<dbReference type="eggNOG" id="COG0693">
    <property type="taxonomic scope" value="Bacteria"/>
</dbReference>
<dbReference type="BioCyc" id="SESP1179773:BN6_RS17220-MONOMER"/>
<feature type="signal peptide" evidence="1">
    <location>
        <begin position="1"/>
        <end position="25"/>
    </location>
</feature>
<proteinExistence type="predicted"/>
<evidence type="ECO:0000313" key="4">
    <source>
        <dbReference type="Proteomes" id="UP000006281"/>
    </source>
</evidence>
<dbReference type="PANTHER" id="PTHR43130">
    <property type="entry name" value="ARAC-FAMILY TRANSCRIPTIONAL REGULATOR"/>
    <property type="match status" value="1"/>
</dbReference>
<dbReference type="InterPro" id="IPR052158">
    <property type="entry name" value="INH-QAR"/>
</dbReference>
<name>K0JXJ4_SACES</name>
<dbReference type="RefSeq" id="WP_015100963.1">
    <property type="nucleotide sequence ID" value="NC_019673.1"/>
</dbReference>
<keyword evidence="1" id="KW-0732">Signal</keyword>
<dbReference type="InterPro" id="IPR002818">
    <property type="entry name" value="DJ-1/PfpI"/>
</dbReference>
<dbReference type="Gene3D" id="3.40.50.880">
    <property type="match status" value="1"/>
</dbReference>
<evidence type="ECO:0000259" key="2">
    <source>
        <dbReference type="Pfam" id="PF01965"/>
    </source>
</evidence>
<accession>K0JXJ4</accession>
<feature type="domain" description="DJ-1/PfpI" evidence="2">
    <location>
        <begin position="48"/>
        <end position="207"/>
    </location>
</feature>
<dbReference type="STRING" id="1179773.BN6_35530"/>
<dbReference type="AlphaFoldDB" id="K0JXJ4"/>
<dbReference type="PROSITE" id="PS51318">
    <property type="entry name" value="TAT"/>
    <property type="match status" value="1"/>
</dbReference>
<reference evidence="3 4" key="1">
    <citation type="journal article" date="2012" name="BMC Genomics">
        <title>Complete genome sequence of Saccharothrix espanaensis DSM 44229T and comparison to the other completely sequenced Pseudonocardiaceae.</title>
        <authorList>
            <person name="Strobel T."/>
            <person name="Al-Dilaimi A."/>
            <person name="Blom J."/>
            <person name="Gessner A."/>
            <person name="Kalinowski J."/>
            <person name="Luzhetska M."/>
            <person name="Puhler A."/>
            <person name="Szczepanowski R."/>
            <person name="Bechthold A."/>
            <person name="Ruckert C."/>
        </authorList>
    </citation>
    <scope>NUCLEOTIDE SEQUENCE [LARGE SCALE GENOMIC DNA]</scope>
    <source>
        <strain evidence="4">ATCC 51144 / DSM 44229 / JCM 9112 / NBRC 15066 / NRRL 15764</strain>
    </source>
</reference>
<dbReference type="InterPro" id="IPR006311">
    <property type="entry name" value="TAT_signal"/>
</dbReference>
<dbReference type="Pfam" id="PF01965">
    <property type="entry name" value="DJ-1_PfpI"/>
    <property type="match status" value="1"/>
</dbReference>